<name>A0A9P9EI93_9PLEO</name>
<dbReference type="CDD" id="cd18186">
    <property type="entry name" value="BTB_POZ_ZBTB_KLHL-like"/>
    <property type="match status" value="1"/>
</dbReference>
<dbReference type="PANTHER" id="PTHR47843:SF2">
    <property type="entry name" value="BTB DOMAIN-CONTAINING PROTEIN"/>
    <property type="match status" value="1"/>
</dbReference>
<evidence type="ECO:0000313" key="3">
    <source>
        <dbReference type="Proteomes" id="UP000700596"/>
    </source>
</evidence>
<dbReference type="Proteomes" id="UP000700596">
    <property type="component" value="Unassembled WGS sequence"/>
</dbReference>
<dbReference type="AlphaFoldDB" id="A0A9P9EI93"/>
<dbReference type="PANTHER" id="PTHR47843">
    <property type="entry name" value="BTB DOMAIN-CONTAINING PROTEIN-RELATED"/>
    <property type="match status" value="1"/>
</dbReference>
<evidence type="ECO:0000259" key="1">
    <source>
        <dbReference type="PROSITE" id="PS50097"/>
    </source>
</evidence>
<proteinExistence type="predicted"/>
<comment type="caution">
    <text evidence="2">The sequence shown here is derived from an EMBL/GenBank/DDBJ whole genome shotgun (WGS) entry which is preliminary data.</text>
</comment>
<dbReference type="OrthoDB" id="1022638at2759"/>
<dbReference type="PROSITE" id="PS50097">
    <property type="entry name" value="BTB"/>
    <property type="match status" value="1"/>
</dbReference>
<dbReference type="SMART" id="SM00225">
    <property type="entry name" value="BTB"/>
    <property type="match status" value="1"/>
</dbReference>
<sequence>MDTRIPKSDAATYLSTPAISVCVGDEDDGKKTFTVHEGLITARSLFFRNALNGNWRESDDKSVPLDDVDPEIFAIYLNSIYHNQLPVFPASGEVDGGGQFETLMKVYVLADKLMDTTTKNTILDAVICRVRERKIPSPAALTIVYVSTPENDPMRRLVVDVCAQWGSIDSFANERPPADFMYDLLVAMRKMHPSTSPTERALAGLNPAHYRIKEGGSGEVKG</sequence>
<dbReference type="Pfam" id="PF00651">
    <property type="entry name" value="BTB"/>
    <property type="match status" value="1"/>
</dbReference>
<reference evidence="2" key="1">
    <citation type="journal article" date="2021" name="Nat. Commun.">
        <title>Genetic determinants of endophytism in the Arabidopsis root mycobiome.</title>
        <authorList>
            <person name="Mesny F."/>
            <person name="Miyauchi S."/>
            <person name="Thiergart T."/>
            <person name="Pickel B."/>
            <person name="Atanasova L."/>
            <person name="Karlsson M."/>
            <person name="Huettel B."/>
            <person name="Barry K.W."/>
            <person name="Haridas S."/>
            <person name="Chen C."/>
            <person name="Bauer D."/>
            <person name="Andreopoulos W."/>
            <person name="Pangilinan J."/>
            <person name="LaButti K."/>
            <person name="Riley R."/>
            <person name="Lipzen A."/>
            <person name="Clum A."/>
            <person name="Drula E."/>
            <person name="Henrissat B."/>
            <person name="Kohler A."/>
            <person name="Grigoriev I.V."/>
            <person name="Martin F.M."/>
            <person name="Hacquard S."/>
        </authorList>
    </citation>
    <scope>NUCLEOTIDE SEQUENCE</scope>
    <source>
        <strain evidence="2">MPI-CAGE-CH-0243</strain>
    </source>
</reference>
<feature type="domain" description="BTB" evidence="1">
    <location>
        <begin position="17"/>
        <end position="89"/>
    </location>
</feature>
<accession>A0A9P9EI93</accession>
<dbReference type="InterPro" id="IPR000210">
    <property type="entry name" value="BTB/POZ_dom"/>
</dbReference>
<evidence type="ECO:0000313" key="2">
    <source>
        <dbReference type="EMBL" id="KAH7137918.1"/>
    </source>
</evidence>
<protein>
    <recommendedName>
        <fullName evidence="1">BTB domain-containing protein</fullName>
    </recommendedName>
</protein>
<dbReference type="Gene3D" id="3.30.710.10">
    <property type="entry name" value="Potassium Channel Kv1.1, Chain A"/>
    <property type="match status" value="1"/>
</dbReference>
<dbReference type="EMBL" id="JAGMWT010000001">
    <property type="protein sequence ID" value="KAH7137918.1"/>
    <property type="molecule type" value="Genomic_DNA"/>
</dbReference>
<dbReference type="InterPro" id="IPR011333">
    <property type="entry name" value="SKP1/BTB/POZ_sf"/>
</dbReference>
<organism evidence="2 3">
    <name type="scientific">Dendryphion nanum</name>
    <dbReference type="NCBI Taxonomy" id="256645"/>
    <lineage>
        <taxon>Eukaryota</taxon>
        <taxon>Fungi</taxon>
        <taxon>Dikarya</taxon>
        <taxon>Ascomycota</taxon>
        <taxon>Pezizomycotina</taxon>
        <taxon>Dothideomycetes</taxon>
        <taxon>Pleosporomycetidae</taxon>
        <taxon>Pleosporales</taxon>
        <taxon>Torulaceae</taxon>
        <taxon>Dendryphion</taxon>
    </lineage>
</organism>
<gene>
    <name evidence="2" type="ORF">B0J11DRAFT_573932</name>
</gene>
<dbReference type="SUPFAM" id="SSF54695">
    <property type="entry name" value="POZ domain"/>
    <property type="match status" value="1"/>
</dbReference>
<keyword evidence="3" id="KW-1185">Reference proteome</keyword>